<accession>A0AAV4WUY8</accession>
<dbReference type="AlphaFoldDB" id="A0AAV4WUY8"/>
<dbReference type="InterPro" id="IPR018613">
    <property type="entry name" value="Ccdc97-like"/>
</dbReference>
<evidence type="ECO:0000259" key="2">
    <source>
        <dbReference type="Pfam" id="PF09747"/>
    </source>
</evidence>
<feature type="domain" description="CCD97-like C-terminal" evidence="2">
    <location>
        <begin position="114"/>
        <end position="275"/>
    </location>
</feature>
<evidence type="ECO:0000256" key="1">
    <source>
        <dbReference type="SAM" id="MobiDB-lite"/>
    </source>
</evidence>
<feature type="region of interest" description="Disordered" evidence="1">
    <location>
        <begin position="184"/>
        <end position="223"/>
    </location>
</feature>
<proteinExistence type="predicted"/>
<feature type="region of interest" description="Disordered" evidence="1">
    <location>
        <begin position="292"/>
        <end position="328"/>
    </location>
</feature>
<dbReference type="Proteomes" id="UP001054837">
    <property type="component" value="Unassembled WGS sequence"/>
</dbReference>
<comment type="caution">
    <text evidence="3">The sequence shown here is derived from an EMBL/GenBank/DDBJ whole genome shotgun (WGS) entry which is preliminary data.</text>
</comment>
<evidence type="ECO:0000313" key="3">
    <source>
        <dbReference type="EMBL" id="GIY86158.1"/>
    </source>
</evidence>
<dbReference type="InterPro" id="IPR040233">
    <property type="entry name" value="CCD97-like_C"/>
</dbReference>
<dbReference type="Pfam" id="PF09747">
    <property type="entry name" value="CCD97-like_C"/>
    <property type="match status" value="1"/>
</dbReference>
<organism evidence="3 4">
    <name type="scientific">Caerostris darwini</name>
    <dbReference type="NCBI Taxonomy" id="1538125"/>
    <lineage>
        <taxon>Eukaryota</taxon>
        <taxon>Metazoa</taxon>
        <taxon>Ecdysozoa</taxon>
        <taxon>Arthropoda</taxon>
        <taxon>Chelicerata</taxon>
        <taxon>Arachnida</taxon>
        <taxon>Araneae</taxon>
        <taxon>Araneomorphae</taxon>
        <taxon>Entelegynae</taxon>
        <taxon>Araneoidea</taxon>
        <taxon>Araneidae</taxon>
        <taxon>Caerostris</taxon>
    </lineage>
</organism>
<name>A0AAV4WUY8_9ARAC</name>
<feature type="compositionally biased region" description="Acidic residues" evidence="1">
    <location>
        <begin position="295"/>
        <end position="311"/>
    </location>
</feature>
<sequence length="328" mass="38590">MILEESTKNVAEMAAGGSEIDQMKESILDCVAESKGFFKSQQVGEKDLTVSEKRLIASSLLDQNVPLFLQRYWKYIKLEDIGFFCSHGSYEVNFYLTEIRKLRDNRLSSTQIKNRRYSALKKMVKEGSYFSDREMKRRNPFHYHQFIFRHLTEDERIAAYKDQNKDDRFSAFLIGQFERNVENSLFEKQKEEDEAIIEEEDDDSEDESEVQEESLPQSVTPLEKTRLRNEFTNLMYENFLLGKDLEFDYSSVDNNAEYDPPEADLDAEDKYFEDDSEENSLDFNAERKLDAEDKYFEDDSEDLSMDYEAGEELNGKNVNNEDTMQEKI</sequence>
<gene>
    <name evidence="3" type="primary">Ccdc97</name>
    <name evidence="3" type="ORF">CDAR_104631</name>
</gene>
<keyword evidence="4" id="KW-1185">Reference proteome</keyword>
<dbReference type="EMBL" id="BPLQ01015152">
    <property type="protein sequence ID" value="GIY86158.1"/>
    <property type="molecule type" value="Genomic_DNA"/>
</dbReference>
<reference evidence="3 4" key="1">
    <citation type="submission" date="2021-06" db="EMBL/GenBank/DDBJ databases">
        <title>Caerostris darwini draft genome.</title>
        <authorList>
            <person name="Kono N."/>
            <person name="Arakawa K."/>
        </authorList>
    </citation>
    <scope>NUCLEOTIDE SEQUENCE [LARGE SCALE GENOMIC DNA]</scope>
</reference>
<dbReference type="PANTHER" id="PTHR31840:SF1">
    <property type="entry name" value="COILED-COIL DOMAIN-CONTAINING PROTEIN 97"/>
    <property type="match status" value="1"/>
</dbReference>
<protein>
    <submittedName>
        <fullName evidence="3">Coiled-coil domain-containing protein 97</fullName>
    </submittedName>
</protein>
<evidence type="ECO:0000313" key="4">
    <source>
        <dbReference type="Proteomes" id="UP001054837"/>
    </source>
</evidence>
<dbReference type="PANTHER" id="PTHR31840">
    <property type="entry name" value="COILED-COIL DOMAIN-CONTAINING PROTEIN 97"/>
    <property type="match status" value="1"/>
</dbReference>
<feature type="compositionally biased region" description="Acidic residues" evidence="1">
    <location>
        <begin position="192"/>
        <end position="212"/>
    </location>
</feature>